<keyword evidence="2" id="KW-0732">Signal</keyword>
<dbReference type="EMBL" id="JACCBJ010000001">
    <property type="protein sequence ID" value="NYD72722.1"/>
    <property type="molecule type" value="Genomic_DNA"/>
</dbReference>
<dbReference type="Proteomes" id="UP000589620">
    <property type="component" value="Unassembled WGS sequence"/>
</dbReference>
<evidence type="ECO:0000256" key="1">
    <source>
        <dbReference type="SAM" id="MobiDB-lite"/>
    </source>
</evidence>
<protein>
    <submittedName>
        <fullName evidence="3">Uncharacterized protein</fullName>
    </submittedName>
</protein>
<evidence type="ECO:0000313" key="4">
    <source>
        <dbReference type="Proteomes" id="UP000589620"/>
    </source>
</evidence>
<comment type="caution">
    <text evidence="3">The sequence shown here is derived from an EMBL/GenBank/DDBJ whole genome shotgun (WGS) entry which is preliminary data.</text>
</comment>
<organism evidence="3 4">
    <name type="scientific">Leifsonia soli</name>
    <dbReference type="NCBI Taxonomy" id="582665"/>
    <lineage>
        <taxon>Bacteria</taxon>
        <taxon>Bacillati</taxon>
        <taxon>Actinomycetota</taxon>
        <taxon>Actinomycetes</taxon>
        <taxon>Micrococcales</taxon>
        <taxon>Microbacteriaceae</taxon>
        <taxon>Leifsonia</taxon>
    </lineage>
</organism>
<feature type="compositionally biased region" description="Basic and acidic residues" evidence="1">
    <location>
        <begin position="72"/>
        <end position="117"/>
    </location>
</feature>
<gene>
    <name evidence="3" type="ORF">BJ963_000241</name>
</gene>
<dbReference type="RefSeq" id="WP_179453681.1">
    <property type="nucleotide sequence ID" value="NZ_BAAAPX010000001.1"/>
</dbReference>
<reference evidence="3 4" key="1">
    <citation type="submission" date="2020-07" db="EMBL/GenBank/DDBJ databases">
        <title>Sequencing the genomes of 1000 actinobacteria strains.</title>
        <authorList>
            <person name="Klenk H.-P."/>
        </authorList>
    </citation>
    <scope>NUCLEOTIDE SEQUENCE [LARGE SCALE GENOMIC DNA]</scope>
    <source>
        <strain evidence="3 4">DSM 23871</strain>
    </source>
</reference>
<evidence type="ECO:0000313" key="3">
    <source>
        <dbReference type="EMBL" id="NYD72722.1"/>
    </source>
</evidence>
<feature type="region of interest" description="Disordered" evidence="1">
    <location>
        <begin position="34"/>
        <end position="117"/>
    </location>
</feature>
<feature type="chain" id="PRO_5032347349" evidence="2">
    <location>
        <begin position="28"/>
        <end position="117"/>
    </location>
</feature>
<proteinExistence type="predicted"/>
<accession>A0A852SVI6</accession>
<name>A0A852SVI6_9MICO</name>
<keyword evidence="4" id="KW-1185">Reference proteome</keyword>
<feature type="signal peptide" evidence="2">
    <location>
        <begin position="1"/>
        <end position="27"/>
    </location>
</feature>
<evidence type="ECO:0000256" key="2">
    <source>
        <dbReference type="SAM" id="SignalP"/>
    </source>
</evidence>
<sequence length="117" mass="11374">MRNSIRMAWIGGAAVVALGLGTAAAVAATAGAGGDDRLHSVHQSGTPSPVLDDRIQRPTPSDPPTAVSVPAPDDHGADDPAAHDLGDDHGSGGHGADDPAGHDAGDDHGSGGHGADD</sequence>
<dbReference type="AlphaFoldDB" id="A0A852SVI6"/>